<keyword evidence="3" id="KW-0804">Transcription</keyword>
<dbReference type="Pfam" id="PF09209">
    <property type="entry name" value="CecR_C"/>
    <property type="match status" value="1"/>
</dbReference>
<dbReference type="PRINTS" id="PR00455">
    <property type="entry name" value="HTHTETR"/>
</dbReference>
<name>A0A6M8U6M9_9GAMM</name>
<feature type="domain" description="HTH tetR-type" evidence="6">
    <location>
        <begin position="21"/>
        <end position="81"/>
    </location>
</feature>
<evidence type="ECO:0000256" key="5">
    <source>
        <dbReference type="SAM" id="MobiDB-lite"/>
    </source>
</evidence>
<dbReference type="AlphaFoldDB" id="A0A6M8U6M9"/>
<evidence type="ECO:0000256" key="4">
    <source>
        <dbReference type="PROSITE-ProRule" id="PRU00335"/>
    </source>
</evidence>
<dbReference type="Proteomes" id="UP000505325">
    <property type="component" value="Chromosome"/>
</dbReference>
<dbReference type="InterPro" id="IPR001647">
    <property type="entry name" value="HTH_TetR"/>
</dbReference>
<dbReference type="PANTHER" id="PTHR30055:SF234">
    <property type="entry name" value="HTH-TYPE TRANSCRIPTIONAL REGULATOR BETI"/>
    <property type="match status" value="1"/>
</dbReference>
<dbReference type="InterPro" id="IPR009057">
    <property type="entry name" value="Homeodomain-like_sf"/>
</dbReference>
<protein>
    <submittedName>
        <fullName evidence="7">DUF1956 domain-containing protein</fullName>
    </submittedName>
</protein>
<evidence type="ECO:0000256" key="2">
    <source>
        <dbReference type="ARBA" id="ARBA00023125"/>
    </source>
</evidence>
<dbReference type="InterPro" id="IPR015292">
    <property type="entry name" value="Tscrpt_reg_YbiH_C"/>
</dbReference>
<gene>
    <name evidence="7" type="ORF">PMPD1_1359</name>
</gene>
<dbReference type="Pfam" id="PF00440">
    <property type="entry name" value="TetR_N"/>
    <property type="match status" value="1"/>
</dbReference>
<dbReference type="RefSeq" id="WP_173633342.1">
    <property type="nucleotide sequence ID" value="NZ_CP054212.1"/>
</dbReference>
<reference evidence="7 8" key="1">
    <citation type="submission" date="2020-06" db="EMBL/GenBank/DDBJ databases">
        <title>Genome sequence of Paramixta manurensis strain PD-1.</title>
        <authorList>
            <person name="Lee C.W."/>
            <person name="Kim J."/>
        </authorList>
    </citation>
    <scope>NUCLEOTIDE SEQUENCE [LARGE SCALE GENOMIC DNA]</scope>
    <source>
        <strain evidence="7 8">PD-1</strain>
    </source>
</reference>
<organism evidence="7 8">
    <name type="scientific">Paramixta manurensis</name>
    <dbReference type="NCBI Taxonomy" id="2740817"/>
    <lineage>
        <taxon>Bacteria</taxon>
        <taxon>Pseudomonadati</taxon>
        <taxon>Pseudomonadota</taxon>
        <taxon>Gammaproteobacteria</taxon>
        <taxon>Enterobacterales</taxon>
        <taxon>Erwiniaceae</taxon>
        <taxon>Paramixta</taxon>
    </lineage>
</organism>
<keyword evidence="8" id="KW-1185">Reference proteome</keyword>
<keyword evidence="2 4" id="KW-0238">DNA-binding</keyword>
<evidence type="ECO:0000256" key="1">
    <source>
        <dbReference type="ARBA" id="ARBA00023015"/>
    </source>
</evidence>
<dbReference type="Gene3D" id="1.10.357.10">
    <property type="entry name" value="Tetracycline Repressor, domain 2"/>
    <property type="match status" value="1"/>
</dbReference>
<dbReference type="InterPro" id="IPR050109">
    <property type="entry name" value="HTH-type_TetR-like_transc_reg"/>
</dbReference>
<dbReference type="Gene3D" id="1.10.10.60">
    <property type="entry name" value="Homeodomain-like"/>
    <property type="match status" value="1"/>
</dbReference>
<evidence type="ECO:0000256" key="3">
    <source>
        <dbReference type="ARBA" id="ARBA00023163"/>
    </source>
</evidence>
<proteinExistence type="predicted"/>
<feature type="region of interest" description="Disordered" evidence="5">
    <location>
        <begin position="1"/>
        <end position="20"/>
    </location>
</feature>
<feature type="DNA-binding region" description="H-T-H motif" evidence="4">
    <location>
        <begin position="44"/>
        <end position="63"/>
    </location>
</feature>
<evidence type="ECO:0000259" key="6">
    <source>
        <dbReference type="PROSITE" id="PS50977"/>
    </source>
</evidence>
<feature type="compositionally biased region" description="Basic residues" evidence="5">
    <location>
        <begin position="1"/>
        <end position="10"/>
    </location>
</feature>
<dbReference type="GO" id="GO:0003700">
    <property type="term" value="F:DNA-binding transcription factor activity"/>
    <property type="evidence" value="ECO:0007669"/>
    <property type="project" value="TreeGrafter"/>
</dbReference>
<evidence type="ECO:0000313" key="8">
    <source>
        <dbReference type="Proteomes" id="UP000505325"/>
    </source>
</evidence>
<dbReference type="InterPro" id="IPR036271">
    <property type="entry name" value="Tet_transcr_reg_TetR-rel_C_sf"/>
</dbReference>
<evidence type="ECO:0000313" key="7">
    <source>
        <dbReference type="EMBL" id="QKJ86318.1"/>
    </source>
</evidence>
<dbReference type="SUPFAM" id="SSF48498">
    <property type="entry name" value="Tetracyclin repressor-like, C-terminal domain"/>
    <property type="match status" value="1"/>
</dbReference>
<dbReference type="SUPFAM" id="SSF46689">
    <property type="entry name" value="Homeodomain-like"/>
    <property type="match status" value="1"/>
</dbReference>
<dbReference type="GO" id="GO:0000976">
    <property type="term" value="F:transcription cis-regulatory region binding"/>
    <property type="evidence" value="ECO:0007669"/>
    <property type="project" value="TreeGrafter"/>
</dbReference>
<dbReference type="PANTHER" id="PTHR30055">
    <property type="entry name" value="HTH-TYPE TRANSCRIPTIONAL REGULATOR RUTR"/>
    <property type="match status" value="1"/>
</dbReference>
<sequence>MCAKKSKPLRHPPEGGYARGDETRQRIIDAAIQVFGEQGFDAATTRQIAIRAGVNPPALQYYFENKEGVYYACIEWMAEESCRYFQPTIEKINRLNNHEIDADACIELFCQLLDVMLERVFNTTIPQGKILFHARAQVGQGPADAFRLMRERISGKLNCAAASLVARVSGAAVHDELTQIRTMTLMGQAVIFHLTRHSMLDQLGWEEVNAERLTLLKTTLRVQCRTLMESWRAASQ</sequence>
<keyword evidence="1" id="KW-0805">Transcription regulation</keyword>
<accession>A0A6M8U6M9</accession>
<dbReference type="EMBL" id="CP054212">
    <property type="protein sequence ID" value="QKJ86318.1"/>
    <property type="molecule type" value="Genomic_DNA"/>
</dbReference>
<dbReference type="KEGG" id="pmak:PMPD1_1359"/>
<dbReference type="PROSITE" id="PS50977">
    <property type="entry name" value="HTH_TETR_2"/>
    <property type="match status" value="1"/>
</dbReference>